<reference evidence="2 3" key="1">
    <citation type="submission" date="2018-10" db="EMBL/GenBank/DDBJ databases">
        <title>Fifty Aureobasidium pullulans genomes reveal a recombining polyextremotolerant generalist.</title>
        <authorList>
            <person name="Gostincar C."/>
            <person name="Turk M."/>
            <person name="Zajc J."/>
            <person name="Gunde-Cimerman N."/>
        </authorList>
    </citation>
    <scope>NUCLEOTIDE SEQUENCE [LARGE SCALE GENOMIC DNA]</scope>
    <source>
        <strain evidence="2 3">EXF-6604</strain>
    </source>
</reference>
<name>A0A4S9KFR0_AURPU</name>
<keyword evidence="1" id="KW-0812">Transmembrane</keyword>
<dbReference type="Proteomes" id="UP000306584">
    <property type="component" value="Unassembled WGS sequence"/>
</dbReference>
<feature type="transmembrane region" description="Helical" evidence="1">
    <location>
        <begin position="26"/>
        <end position="46"/>
    </location>
</feature>
<feature type="transmembrane region" description="Helical" evidence="1">
    <location>
        <begin position="483"/>
        <end position="505"/>
    </location>
</feature>
<dbReference type="PANTHER" id="PTHR35043">
    <property type="entry name" value="TRANSCRIPTION FACTOR DOMAIN-CONTAINING PROTEIN"/>
    <property type="match status" value="1"/>
</dbReference>
<dbReference type="PANTHER" id="PTHR35043:SF9">
    <property type="match status" value="1"/>
</dbReference>
<comment type="caution">
    <text evidence="2">The sequence shown here is derived from an EMBL/GenBank/DDBJ whole genome shotgun (WGS) entry which is preliminary data.</text>
</comment>
<accession>A0A4S9KFR0</accession>
<dbReference type="AlphaFoldDB" id="A0A4S9KFR0"/>
<protein>
    <submittedName>
        <fullName evidence="2">Uncharacterized protein</fullName>
    </submittedName>
</protein>
<feature type="transmembrane region" description="Helical" evidence="1">
    <location>
        <begin position="452"/>
        <end position="471"/>
    </location>
</feature>
<proteinExistence type="predicted"/>
<dbReference type="EMBL" id="QZBD01000431">
    <property type="protein sequence ID" value="THY14817.1"/>
    <property type="molecule type" value="Genomic_DNA"/>
</dbReference>
<organism evidence="2 3">
    <name type="scientific">Aureobasidium pullulans</name>
    <name type="common">Black yeast</name>
    <name type="synonym">Pullularia pullulans</name>
    <dbReference type="NCBI Taxonomy" id="5580"/>
    <lineage>
        <taxon>Eukaryota</taxon>
        <taxon>Fungi</taxon>
        <taxon>Dikarya</taxon>
        <taxon>Ascomycota</taxon>
        <taxon>Pezizomycotina</taxon>
        <taxon>Dothideomycetes</taxon>
        <taxon>Dothideomycetidae</taxon>
        <taxon>Dothideales</taxon>
        <taxon>Saccotheciaceae</taxon>
        <taxon>Aureobasidium</taxon>
    </lineage>
</organism>
<sequence length="587" mass="66878">MFAPFGNQTANQTATWHPEPHGRGTFGLLSSCITTLILCVYTAVHLNIPEHGKERQQYFRKIGWVVLGLLAPEIVAWNAWEQYRTASRITQVVHNAYPPALTPPWYESFWVSCKRAPRRWFSTDVDTKECLDSQIPLGSLNTDTSAHRHPWTLIHGFYAAMGGFVIQAKDLSPSYGTGAFVLSEQGIEFLAKTEPESIPNISESEVLDKSKASTLTKTIVCLQTLWFCIQCIARLSQGASISFLELNVLGHCLCAFATYAIWWKKPADVSQPTSLSVSDGLREYVDVVYLFSGRPGALPMFPTVPGMRSSVRASEYIDDDPDFDIPHDPQLFESIANKVLFGDLLRSRMTQIHCSAEEYEGRLGYILKLQFHSSFWVTYTLSSHDKKHQITLESTDDVPRIVFDLTEVIAERLERTSKSRYEPRSHNSSHRIKNWSLSEDSFFDAIQFEEPLSSISLSVVAFVYGGLHLLAWNAPFHTRTEGILWKISGIFVASIAPISMTFYGWHSVIEKHLDYRRRLVRIERIQQRIQRIQRIVNIIFGLLGVIYLLFYIFARVYLVVECFIEVAYLPDSAFTTPSFTRYIPHFG</sequence>
<feature type="transmembrane region" description="Helical" evidence="1">
    <location>
        <begin position="535"/>
        <end position="554"/>
    </location>
</feature>
<keyword evidence="1" id="KW-0472">Membrane</keyword>
<evidence type="ECO:0000313" key="3">
    <source>
        <dbReference type="Proteomes" id="UP000306584"/>
    </source>
</evidence>
<keyword evidence="1" id="KW-1133">Transmembrane helix</keyword>
<evidence type="ECO:0000256" key="1">
    <source>
        <dbReference type="SAM" id="Phobius"/>
    </source>
</evidence>
<gene>
    <name evidence="2" type="ORF">D6D01_08048</name>
</gene>
<evidence type="ECO:0000313" key="2">
    <source>
        <dbReference type="EMBL" id="THY14817.1"/>
    </source>
</evidence>